<evidence type="ECO:0000313" key="3">
    <source>
        <dbReference type="Proteomes" id="UP001163387"/>
    </source>
</evidence>
<accession>A0ABM8BVL9</accession>
<proteinExistence type="predicted"/>
<evidence type="ECO:0008006" key="4">
    <source>
        <dbReference type="Google" id="ProtNLM"/>
    </source>
</evidence>
<protein>
    <recommendedName>
        <fullName evidence="4">Thiamine transporter</fullName>
    </recommendedName>
</protein>
<feature type="transmembrane region" description="Helical" evidence="1">
    <location>
        <begin position="196"/>
        <end position="229"/>
    </location>
</feature>
<reference evidence="2 3" key="1">
    <citation type="journal article" date="2022" name="Front. Microbiol.">
        <title>Male-killing mechanisms vary between Spiroplasma species.</title>
        <authorList>
            <person name="Arai H."/>
            <person name="Inoue M."/>
            <person name="Kageyama D."/>
        </authorList>
    </citation>
    <scope>NUCLEOTIDE SEQUENCE [LARGE SCALE GENOMIC DNA]</scope>
    <source>
        <strain evidence="3">sHm</strain>
    </source>
</reference>
<feature type="transmembrane region" description="Helical" evidence="1">
    <location>
        <begin position="235"/>
        <end position="255"/>
    </location>
</feature>
<keyword evidence="3" id="KW-1185">Reference proteome</keyword>
<dbReference type="Proteomes" id="UP001163387">
    <property type="component" value="Chromosome"/>
</dbReference>
<feature type="transmembrane region" description="Helical" evidence="1">
    <location>
        <begin position="102"/>
        <end position="123"/>
    </location>
</feature>
<keyword evidence="1" id="KW-1133">Transmembrane helix</keyword>
<keyword evidence="1" id="KW-0472">Membrane</keyword>
<evidence type="ECO:0000256" key="1">
    <source>
        <dbReference type="SAM" id="Phobius"/>
    </source>
</evidence>
<dbReference type="EMBL" id="AP026933">
    <property type="protein sequence ID" value="BDT03909.1"/>
    <property type="molecule type" value="Genomic_DNA"/>
</dbReference>
<gene>
    <name evidence="2" type="ORF">SHM_15550</name>
</gene>
<feature type="transmembrane region" description="Helical" evidence="1">
    <location>
        <begin position="154"/>
        <end position="175"/>
    </location>
</feature>
<keyword evidence="1" id="KW-0812">Transmembrane</keyword>
<sequence length="348" mass="40208">MFKEQLLTTINYNKIKSKLGVGMLIKASAIFSLITLLTLTVIISILPASSINHFFKVTTIIGWQFYSSKIYLILILCLLLISAILLSVITWTVKIEDMHKNILIVTLLSIFSINPIALIFNWIKHYQWQKEETFAILKTRWWTNFKFALGIKRWLVIDYTIIGLFTGVTIACAFIEQNLLPKMPYGGGIAIKYIPLMVISYIIGFAGGWLTGMISALMSLLFIGGGYVINAWSYLLDYFLPMTTPAIISLLRFNLKADKSIFTYINYFLHCFLVCLIIYFWQTIAGYFIWSQITNADGSKNIWSGFNPLFYSLVYNFIHIFLFTYPIMQLTIPFIYRGLVSHYVERYR</sequence>
<evidence type="ECO:0000313" key="2">
    <source>
        <dbReference type="EMBL" id="BDT03909.1"/>
    </source>
</evidence>
<dbReference type="RefSeq" id="WP_281747893.1">
    <property type="nucleotide sequence ID" value="NZ_AP026933.1"/>
</dbReference>
<feature type="transmembrane region" description="Helical" evidence="1">
    <location>
        <begin position="70"/>
        <end position="90"/>
    </location>
</feature>
<feature type="transmembrane region" description="Helical" evidence="1">
    <location>
        <begin position="21"/>
        <end position="50"/>
    </location>
</feature>
<dbReference type="Pfam" id="PF09515">
    <property type="entry name" value="Thia_YuaJ"/>
    <property type="match status" value="1"/>
</dbReference>
<dbReference type="InterPro" id="IPR012651">
    <property type="entry name" value="Thia_Transptr_ThiT"/>
</dbReference>
<organism evidence="2 3">
    <name type="scientific">Spiroplasma ixodetis</name>
    <dbReference type="NCBI Taxonomy" id="2141"/>
    <lineage>
        <taxon>Bacteria</taxon>
        <taxon>Bacillati</taxon>
        <taxon>Mycoplasmatota</taxon>
        <taxon>Mollicutes</taxon>
        <taxon>Entomoplasmatales</taxon>
        <taxon>Spiroplasmataceae</taxon>
        <taxon>Spiroplasma</taxon>
    </lineage>
</organism>
<feature type="transmembrane region" description="Helical" evidence="1">
    <location>
        <begin position="267"/>
        <end position="289"/>
    </location>
</feature>
<dbReference type="Gene3D" id="1.10.1760.20">
    <property type="match status" value="1"/>
</dbReference>
<name>A0ABM8BVL9_9MOLU</name>